<evidence type="ECO:0000313" key="6">
    <source>
        <dbReference type="Proteomes" id="UP000244335"/>
    </source>
</evidence>
<evidence type="ECO:0000256" key="2">
    <source>
        <dbReference type="ARBA" id="ARBA00022741"/>
    </source>
</evidence>
<dbReference type="GO" id="GO:0016887">
    <property type="term" value="F:ATP hydrolysis activity"/>
    <property type="evidence" value="ECO:0007669"/>
    <property type="project" value="InterPro"/>
</dbReference>
<comment type="similarity">
    <text evidence="1">Belongs to the ABC transporter superfamily.</text>
</comment>
<evidence type="ECO:0000259" key="4">
    <source>
        <dbReference type="PROSITE" id="PS50893"/>
    </source>
</evidence>
<dbReference type="SUPFAM" id="SSF52540">
    <property type="entry name" value="P-loop containing nucleoside triphosphate hydrolases"/>
    <property type="match status" value="2"/>
</dbReference>
<dbReference type="PANTHER" id="PTHR43790:SF4">
    <property type="entry name" value="GUANOSINE IMPORT ATP-BINDING PROTEIN NUPO"/>
    <property type="match status" value="1"/>
</dbReference>
<proteinExistence type="inferred from homology"/>
<keyword evidence="3" id="KW-0067">ATP-binding</keyword>
<dbReference type="RefSeq" id="WP_116494358.1">
    <property type="nucleotide sequence ID" value="NZ_QDFR01000005.1"/>
</dbReference>
<gene>
    <name evidence="5" type="ORF">DC430_16715</name>
</gene>
<accession>A0AA92C1Y6</accession>
<comment type="caution">
    <text evidence="5">The sequence shown here is derived from an EMBL/GenBank/DDBJ whole genome shotgun (WGS) entry which is preliminary data.</text>
</comment>
<dbReference type="EMBL" id="QDFR01000005">
    <property type="protein sequence ID" value="PVE52468.1"/>
    <property type="molecule type" value="Genomic_DNA"/>
</dbReference>
<dbReference type="PANTHER" id="PTHR43790">
    <property type="entry name" value="CARBOHYDRATE TRANSPORT ATP-BINDING PROTEIN MG119-RELATED"/>
    <property type="match status" value="1"/>
</dbReference>
<dbReference type="PROSITE" id="PS00211">
    <property type="entry name" value="ABC_TRANSPORTER_1"/>
    <property type="match status" value="2"/>
</dbReference>
<dbReference type="InterPro" id="IPR003439">
    <property type="entry name" value="ABC_transporter-like_ATP-bd"/>
</dbReference>
<dbReference type="PROSITE" id="PS50893">
    <property type="entry name" value="ABC_TRANSPORTER_2"/>
    <property type="match status" value="2"/>
</dbReference>
<evidence type="ECO:0000256" key="3">
    <source>
        <dbReference type="ARBA" id="ARBA00022840"/>
    </source>
</evidence>
<feature type="domain" description="ABC transporter" evidence="4">
    <location>
        <begin position="266"/>
        <end position="513"/>
    </location>
</feature>
<evidence type="ECO:0000256" key="1">
    <source>
        <dbReference type="ARBA" id="ARBA00005417"/>
    </source>
</evidence>
<dbReference type="Pfam" id="PF00005">
    <property type="entry name" value="ABC_tran"/>
    <property type="match status" value="2"/>
</dbReference>
<dbReference type="InterPro" id="IPR017871">
    <property type="entry name" value="ABC_transporter-like_CS"/>
</dbReference>
<dbReference type="InterPro" id="IPR050107">
    <property type="entry name" value="ABC_carbohydrate_import_ATPase"/>
</dbReference>
<dbReference type="SMART" id="SM00382">
    <property type="entry name" value="AAA"/>
    <property type="match status" value="1"/>
</dbReference>
<dbReference type="Proteomes" id="UP000244335">
    <property type="component" value="Unassembled WGS sequence"/>
</dbReference>
<reference evidence="5 6" key="1">
    <citation type="submission" date="2018-04" db="EMBL/GenBank/DDBJ databases">
        <authorList>
            <person name="Hagen T."/>
        </authorList>
    </citation>
    <scope>NUCLEOTIDE SEQUENCE [LARGE SCALE GENOMIC DNA]</scope>
    <source>
        <strain evidence="5 6">TPD7009</strain>
    </source>
</reference>
<organism evidence="5 6">
    <name type="scientific">Rhizobium rhizogenes</name>
    <name type="common">Agrobacterium rhizogenes</name>
    <dbReference type="NCBI Taxonomy" id="359"/>
    <lineage>
        <taxon>Bacteria</taxon>
        <taxon>Pseudomonadati</taxon>
        <taxon>Pseudomonadota</taxon>
        <taxon>Alphaproteobacteria</taxon>
        <taxon>Hyphomicrobiales</taxon>
        <taxon>Rhizobiaceae</taxon>
        <taxon>Rhizobium/Agrobacterium group</taxon>
        <taxon>Rhizobium</taxon>
    </lineage>
</organism>
<dbReference type="InterPro" id="IPR027417">
    <property type="entry name" value="P-loop_NTPase"/>
</dbReference>
<dbReference type="InterPro" id="IPR003593">
    <property type="entry name" value="AAA+_ATPase"/>
</dbReference>
<protein>
    <submittedName>
        <fullName evidence="5">ABC transporter</fullName>
    </submittedName>
</protein>
<sequence>MAETTLPASADSERAKAPLLSLRGLSKSYGQIRANQAIDLDVADHSIHAILGENGAGKSTLMKLIYGVETPDEGTVTWRGEPIRLASPAEARRQGIGMVFQHFSLFETLTVVDNISLVVPGKKSDLVERVRSLGRDFGLEVDPLAHVHALSVGERQRVEIIRCLMTDPKLIILDEPTSVLPPQSVEKLFETLKRLRDRGVSILFISHKLEEIRAICDRATILRGGKVTGHVDPREHDAHDLARMMIGRDMPEIKAPTVVATGEKRLELIGLDYEPDDPFAVPLKRVTLEVKAGEILGLAGISGNGQAELSSIISGETRLGREAKDRIFMMGEDVGRLDAAARRRFGFAFVPEDRLGRGAVPELSLTLNGLLTAHPLGLLKHGLIDHSGAKTFAETCIRDFDVRTPGPDAEAGALSGGNLQKFIVGREIMLGPKLLFVAQPTWGVDIGAAMAIRQRLIALRNAGMAILVISEEIEELFEICDRIQVLNAGTLSPSLVTSETRVEDVGRFMIGADAATPSENPAAGKLSA</sequence>
<dbReference type="GO" id="GO:0005524">
    <property type="term" value="F:ATP binding"/>
    <property type="evidence" value="ECO:0007669"/>
    <property type="project" value="UniProtKB-KW"/>
</dbReference>
<dbReference type="AlphaFoldDB" id="A0AA92C1Y6"/>
<name>A0AA92C1Y6_RHIRH</name>
<feature type="domain" description="ABC transporter" evidence="4">
    <location>
        <begin position="20"/>
        <end position="249"/>
    </location>
</feature>
<evidence type="ECO:0000313" key="5">
    <source>
        <dbReference type="EMBL" id="PVE52468.1"/>
    </source>
</evidence>
<keyword evidence="2" id="KW-0547">Nucleotide-binding</keyword>
<dbReference type="CDD" id="cd03215">
    <property type="entry name" value="ABC_Carb_Monos_II"/>
    <property type="match status" value="1"/>
</dbReference>
<dbReference type="CDD" id="cd03216">
    <property type="entry name" value="ABC_Carb_Monos_I"/>
    <property type="match status" value="1"/>
</dbReference>
<dbReference type="Gene3D" id="3.40.50.300">
    <property type="entry name" value="P-loop containing nucleotide triphosphate hydrolases"/>
    <property type="match status" value="2"/>
</dbReference>